<evidence type="ECO:0000313" key="3">
    <source>
        <dbReference type="EMBL" id="GBF99655.1"/>
    </source>
</evidence>
<accession>A0A2V0PQZ4</accession>
<feature type="transmembrane region" description="Helical" evidence="2">
    <location>
        <begin position="280"/>
        <end position="299"/>
    </location>
</feature>
<organism evidence="3 4">
    <name type="scientific">Raphidocelis subcapitata</name>
    <dbReference type="NCBI Taxonomy" id="307507"/>
    <lineage>
        <taxon>Eukaryota</taxon>
        <taxon>Viridiplantae</taxon>
        <taxon>Chlorophyta</taxon>
        <taxon>core chlorophytes</taxon>
        <taxon>Chlorophyceae</taxon>
        <taxon>CS clade</taxon>
        <taxon>Sphaeropleales</taxon>
        <taxon>Selenastraceae</taxon>
        <taxon>Raphidocelis</taxon>
    </lineage>
</organism>
<keyword evidence="2" id="KW-0812">Transmembrane</keyword>
<feature type="transmembrane region" description="Helical" evidence="2">
    <location>
        <begin position="388"/>
        <end position="414"/>
    </location>
</feature>
<dbReference type="STRING" id="307507.A0A2V0PQZ4"/>
<feature type="region of interest" description="Disordered" evidence="1">
    <location>
        <begin position="1"/>
        <end position="85"/>
    </location>
</feature>
<gene>
    <name evidence="3" type="ORF">Rsub_12474</name>
</gene>
<protein>
    <submittedName>
        <fullName evidence="3">Uncharacterized protein</fullName>
    </submittedName>
</protein>
<evidence type="ECO:0000256" key="2">
    <source>
        <dbReference type="SAM" id="Phobius"/>
    </source>
</evidence>
<keyword evidence="2" id="KW-0472">Membrane</keyword>
<dbReference type="AlphaFoldDB" id="A0A2V0PQZ4"/>
<keyword evidence="4" id="KW-1185">Reference proteome</keyword>
<dbReference type="OrthoDB" id="10663129at2759"/>
<evidence type="ECO:0000313" key="4">
    <source>
        <dbReference type="Proteomes" id="UP000247498"/>
    </source>
</evidence>
<dbReference type="EMBL" id="BDRX01000167">
    <property type="protein sequence ID" value="GBF99655.1"/>
    <property type="molecule type" value="Genomic_DNA"/>
</dbReference>
<feature type="compositionally biased region" description="Basic and acidic residues" evidence="1">
    <location>
        <begin position="1"/>
        <end position="19"/>
    </location>
</feature>
<feature type="transmembrane region" description="Helical" evidence="2">
    <location>
        <begin position="150"/>
        <end position="180"/>
    </location>
</feature>
<comment type="caution">
    <text evidence="3">The sequence shown here is derived from an EMBL/GenBank/DDBJ whole genome shotgun (WGS) entry which is preliminary data.</text>
</comment>
<dbReference type="InParanoid" id="A0A2V0PQZ4"/>
<keyword evidence="2" id="KW-1133">Transmembrane helix</keyword>
<evidence type="ECO:0000256" key="1">
    <source>
        <dbReference type="SAM" id="MobiDB-lite"/>
    </source>
</evidence>
<proteinExistence type="predicted"/>
<name>A0A2V0PQZ4_9CHLO</name>
<reference evidence="3 4" key="1">
    <citation type="journal article" date="2018" name="Sci. Rep.">
        <title>Raphidocelis subcapitata (=Pseudokirchneriella subcapitata) provides an insight into genome evolution and environmental adaptations in the Sphaeropleales.</title>
        <authorList>
            <person name="Suzuki S."/>
            <person name="Yamaguchi H."/>
            <person name="Nakajima N."/>
            <person name="Kawachi M."/>
        </authorList>
    </citation>
    <scope>NUCLEOTIDE SEQUENCE [LARGE SCALE GENOMIC DNA]</scope>
    <source>
        <strain evidence="3 4">NIES-35</strain>
    </source>
</reference>
<sequence>MADAAERDQDPLLIDEPRRPGKPTGAAGGAAFAGDRRGPQPPGSPAPFSIEVAAEHARADAPPPGAGWAPGLGSGARRRHGRGRAWPSAWVPPPAALARLGRVLVCSYFVFNIVFGELQQWRHLTSDPRALAATRRWASDPDPPPPGFPWGVVCLVLPAALAAAAARVWGALLLLLFLLWRDGAMVGLQLKAIALHGSRPSELLVKPLAICGATALLLAASVSEARSRARAGAWVGPPTAGDDDDGGADAACGSGDATGPAAGAAWTLPRRRRASRRRSALLLAGRCLMTVLLAFSGWMQVQRMRARAAAPGHGGTHHWGLADPRDNPLALAETAMGAALALGVATRPVSGALAATLAAEALLYWRFWGPVPHPAYRAGLREGFFTALALAGGSLLLASLGGGAIAVDAAIAAARKQQ</sequence>
<feature type="compositionally biased region" description="Low complexity" evidence="1">
    <location>
        <begin position="22"/>
        <end position="33"/>
    </location>
</feature>
<dbReference type="Proteomes" id="UP000247498">
    <property type="component" value="Unassembled WGS sequence"/>
</dbReference>